<dbReference type="EMBL" id="JAEHFJ010000002">
    <property type="protein sequence ID" value="MBJ2173564.1"/>
    <property type="molecule type" value="Genomic_DNA"/>
</dbReference>
<keyword evidence="3" id="KW-1185">Reference proteome</keyword>
<proteinExistence type="predicted"/>
<organism evidence="2 3">
    <name type="scientific">Aureibaculum flavum</name>
    <dbReference type="NCBI Taxonomy" id="2795986"/>
    <lineage>
        <taxon>Bacteria</taxon>
        <taxon>Pseudomonadati</taxon>
        <taxon>Bacteroidota</taxon>
        <taxon>Flavobacteriia</taxon>
        <taxon>Flavobacteriales</taxon>
        <taxon>Flavobacteriaceae</taxon>
        <taxon>Aureibaculum</taxon>
    </lineage>
</organism>
<protein>
    <submittedName>
        <fullName evidence="2">SMP-30/gluconolactonase/LRE family protein</fullName>
    </submittedName>
</protein>
<dbReference type="Pfam" id="PF08450">
    <property type="entry name" value="SGL"/>
    <property type="match status" value="1"/>
</dbReference>
<sequence>MKKVVIQILRKRKGSLEFLSFFFLLFLLVACNVKSDIKFPVKVGIKPESITKGFNNNYYVSVMNGKEKGDGEIVEISKAGVRVFAKGFDEPKGIVFIEGNLYFSDLDCVWKVDKNGKTSVFVKKEDFPKEVLYLNDVAVDADAKGFYVVDMGATKYMRDEKNNLWPLDSDEAKLVPELGRVYHVDLQGKVSLVQDTSPLMLNPNGVGLDNNNNIMVTSFFLGNVLVNKGGNLTPLKGVFRGADGIEQDSAGNYYVSSWSEGKVWRINGKTEEATVLIDGLKSAADFYLEEHNKRLLVPDMLSGIIYAVDINK</sequence>
<comment type="caution">
    <text evidence="2">The sequence shown here is derived from an EMBL/GenBank/DDBJ whole genome shotgun (WGS) entry which is preliminary data.</text>
</comment>
<name>A0ABS0WNP3_9FLAO</name>
<dbReference type="InterPro" id="IPR011042">
    <property type="entry name" value="6-blade_b-propeller_TolB-like"/>
</dbReference>
<evidence type="ECO:0000313" key="2">
    <source>
        <dbReference type="EMBL" id="MBJ2173564.1"/>
    </source>
</evidence>
<dbReference type="PROSITE" id="PS51257">
    <property type="entry name" value="PROKAR_LIPOPROTEIN"/>
    <property type="match status" value="1"/>
</dbReference>
<dbReference type="InterPro" id="IPR013658">
    <property type="entry name" value="SGL"/>
</dbReference>
<dbReference type="SUPFAM" id="SSF63829">
    <property type="entry name" value="Calcium-dependent phosphotriesterase"/>
    <property type="match status" value="1"/>
</dbReference>
<dbReference type="Gene3D" id="2.120.10.30">
    <property type="entry name" value="TolB, C-terminal domain"/>
    <property type="match status" value="1"/>
</dbReference>
<accession>A0ABS0WNP3</accession>
<reference evidence="2 3" key="1">
    <citation type="submission" date="2020-12" db="EMBL/GenBank/DDBJ databases">
        <title>Aureibaculum luteum sp. nov. and Aureibaculum flavum sp. nov., novel members of the family Flavobacteriaceae isolated from Antarctic intertidal sediments.</title>
        <authorList>
            <person name="He X."/>
            <person name="Zhang X."/>
        </authorList>
    </citation>
    <scope>NUCLEOTIDE SEQUENCE [LARGE SCALE GENOMIC DNA]</scope>
    <source>
        <strain evidence="2 3">A20</strain>
    </source>
</reference>
<gene>
    <name evidence="2" type="ORF">JBL43_04905</name>
</gene>
<evidence type="ECO:0000313" key="3">
    <source>
        <dbReference type="Proteomes" id="UP000623301"/>
    </source>
</evidence>
<dbReference type="Proteomes" id="UP000623301">
    <property type="component" value="Unassembled WGS sequence"/>
</dbReference>
<feature type="domain" description="SMP-30/Gluconolactonase/LRE-like region" evidence="1">
    <location>
        <begin position="91"/>
        <end position="269"/>
    </location>
</feature>
<evidence type="ECO:0000259" key="1">
    <source>
        <dbReference type="Pfam" id="PF08450"/>
    </source>
</evidence>